<evidence type="ECO:0000313" key="2">
    <source>
        <dbReference type="Proteomes" id="UP000219042"/>
    </source>
</evidence>
<gene>
    <name evidence="1" type="ORF">SAMN05421731_102392</name>
</gene>
<evidence type="ECO:0008006" key="3">
    <source>
        <dbReference type="Google" id="ProtNLM"/>
    </source>
</evidence>
<accession>A0A240E6U9</accession>
<proteinExistence type="predicted"/>
<organism evidence="1 2">
    <name type="scientific">Acinetobacter puyangensis</name>
    <dbReference type="NCBI Taxonomy" id="1096779"/>
    <lineage>
        <taxon>Bacteria</taxon>
        <taxon>Pseudomonadati</taxon>
        <taxon>Pseudomonadota</taxon>
        <taxon>Gammaproteobacteria</taxon>
        <taxon>Moraxellales</taxon>
        <taxon>Moraxellaceae</taxon>
        <taxon>Acinetobacter</taxon>
    </lineage>
</organism>
<evidence type="ECO:0000313" key="1">
    <source>
        <dbReference type="EMBL" id="SNX44231.1"/>
    </source>
</evidence>
<sequence length="174" mass="18850">MATQLNLATLAVTDPYIQKIKNALASTTGQEIPIINLEKVKRVSGVSAVPVEFIFAGGQALKLFIRAGADVFKAELNGKSIVLSGDFSNDLKMTFDNGVNGVAKLIRNGQKKFEISRTKEKVKIPSTSSPSKSLTSLLKEVTEQENSLDQQIADSTTVRDQLLEQIEQAKLLSA</sequence>
<dbReference type="RefSeq" id="WP_097078476.1">
    <property type="nucleotide sequence ID" value="NZ_BAABHT010000003.1"/>
</dbReference>
<name>A0A240E6U9_9GAMM</name>
<keyword evidence="2" id="KW-1185">Reference proteome</keyword>
<dbReference type="OrthoDB" id="6685758at2"/>
<reference evidence="2" key="1">
    <citation type="submission" date="2016-09" db="EMBL/GenBank/DDBJ databases">
        <authorList>
            <person name="Varghese N."/>
            <person name="Submissions S."/>
        </authorList>
    </citation>
    <scope>NUCLEOTIDE SEQUENCE [LARGE SCALE GENOMIC DNA]</scope>
    <source>
        <strain evidence="2">ANC 4466</strain>
    </source>
</reference>
<dbReference type="Proteomes" id="UP000219042">
    <property type="component" value="Unassembled WGS sequence"/>
</dbReference>
<dbReference type="EMBL" id="OANT01000002">
    <property type="protein sequence ID" value="SNX44231.1"/>
    <property type="molecule type" value="Genomic_DNA"/>
</dbReference>
<dbReference type="AlphaFoldDB" id="A0A240E6U9"/>
<protein>
    <recommendedName>
        <fullName evidence="3">Defence against restriction A N-terminal domain-containing protein</fullName>
    </recommendedName>
</protein>